<sequence length="178" mass="19655">MQRRSSDNISFPSMLRRYVAAASGAYMASLRCGGDLVLRRHWAHVATTSCCGDVPLMRRHPALQVATSFAERPVDTVAIQHSALVLASRRYCGGIRVYCGILIISWHPCTMVASEVYCGVLVLLRCPEHNPSLAYVMAFRTYSGVPTVPWRPYVTAALGISGVVPVVLRHPEYMASFR</sequence>
<protein>
    <submittedName>
        <fullName evidence="1">18142_t:CDS:1</fullName>
    </submittedName>
</protein>
<dbReference type="Proteomes" id="UP000789342">
    <property type="component" value="Unassembled WGS sequence"/>
</dbReference>
<dbReference type="EMBL" id="CAJVPV010008513">
    <property type="protein sequence ID" value="CAG8631579.1"/>
    <property type="molecule type" value="Genomic_DNA"/>
</dbReference>
<dbReference type="AlphaFoldDB" id="A0A9N9DA66"/>
<reference evidence="1" key="1">
    <citation type="submission" date="2021-06" db="EMBL/GenBank/DDBJ databases">
        <authorList>
            <person name="Kallberg Y."/>
            <person name="Tangrot J."/>
            <person name="Rosling A."/>
        </authorList>
    </citation>
    <scope>NUCLEOTIDE SEQUENCE</scope>
    <source>
        <strain evidence="1">CL551</strain>
    </source>
</reference>
<proteinExistence type="predicted"/>
<evidence type="ECO:0000313" key="1">
    <source>
        <dbReference type="EMBL" id="CAG8631579.1"/>
    </source>
</evidence>
<name>A0A9N9DA66_9GLOM</name>
<evidence type="ECO:0000313" key="2">
    <source>
        <dbReference type="Proteomes" id="UP000789342"/>
    </source>
</evidence>
<organism evidence="1 2">
    <name type="scientific">Acaulospora morrowiae</name>
    <dbReference type="NCBI Taxonomy" id="94023"/>
    <lineage>
        <taxon>Eukaryota</taxon>
        <taxon>Fungi</taxon>
        <taxon>Fungi incertae sedis</taxon>
        <taxon>Mucoromycota</taxon>
        <taxon>Glomeromycotina</taxon>
        <taxon>Glomeromycetes</taxon>
        <taxon>Diversisporales</taxon>
        <taxon>Acaulosporaceae</taxon>
        <taxon>Acaulospora</taxon>
    </lineage>
</organism>
<accession>A0A9N9DA66</accession>
<keyword evidence="2" id="KW-1185">Reference proteome</keyword>
<comment type="caution">
    <text evidence="1">The sequence shown here is derived from an EMBL/GenBank/DDBJ whole genome shotgun (WGS) entry which is preliminary data.</text>
</comment>
<gene>
    <name evidence="1" type="ORF">AMORRO_LOCUS9115</name>
</gene>